<sequence>MLCEVSWKTLKSSSSLEASKTLDSVLPVGKLSSLISSWCGKLTRGGDLAARRCLSWQGITARGLLAANAARLSKNVLKLRPSKVVWLVVNPIAKPPHLKDVNYKNIIISSIKI</sequence>
<accession>C6SXA7</accession>
<protein>
    <submittedName>
        <fullName evidence="1">Uncharacterized protein</fullName>
    </submittedName>
</protein>
<organism evidence="1">
    <name type="scientific">Glycine max</name>
    <name type="common">Soybean</name>
    <name type="synonym">Glycine hispida</name>
    <dbReference type="NCBI Taxonomy" id="3847"/>
    <lineage>
        <taxon>Eukaryota</taxon>
        <taxon>Viridiplantae</taxon>
        <taxon>Streptophyta</taxon>
        <taxon>Embryophyta</taxon>
        <taxon>Tracheophyta</taxon>
        <taxon>Spermatophyta</taxon>
        <taxon>Magnoliopsida</taxon>
        <taxon>eudicotyledons</taxon>
        <taxon>Gunneridae</taxon>
        <taxon>Pentapetalae</taxon>
        <taxon>rosids</taxon>
        <taxon>fabids</taxon>
        <taxon>Fabales</taxon>
        <taxon>Fabaceae</taxon>
        <taxon>Papilionoideae</taxon>
        <taxon>50 kb inversion clade</taxon>
        <taxon>NPAAA clade</taxon>
        <taxon>indigoferoid/millettioid clade</taxon>
        <taxon>Phaseoleae</taxon>
        <taxon>Glycine</taxon>
        <taxon>Glycine subgen. Soja</taxon>
    </lineage>
</organism>
<dbReference type="EMBL" id="BT089801">
    <property type="protein sequence ID" value="ACU13880.1"/>
    <property type="molecule type" value="mRNA"/>
</dbReference>
<reference evidence="1" key="1">
    <citation type="submission" date="2009-08" db="EMBL/GenBank/DDBJ databases">
        <authorList>
            <person name="Cheung F."/>
            <person name="Xiao Y."/>
            <person name="Chan A."/>
            <person name="Moskal W."/>
            <person name="Town C.D."/>
        </authorList>
    </citation>
    <scope>NUCLEOTIDE SEQUENCE</scope>
</reference>
<dbReference type="AlphaFoldDB" id="C6SXA7"/>
<evidence type="ECO:0000313" key="1">
    <source>
        <dbReference type="EMBL" id="ACU13880.1"/>
    </source>
</evidence>
<name>C6SXA7_SOYBN</name>
<proteinExistence type="evidence at transcript level"/>